<evidence type="ECO:0000259" key="6">
    <source>
        <dbReference type="Pfam" id="PF03015"/>
    </source>
</evidence>
<evidence type="ECO:0000259" key="7">
    <source>
        <dbReference type="Pfam" id="PF07993"/>
    </source>
</evidence>
<dbReference type="Pfam" id="PF07993">
    <property type="entry name" value="NAD_binding_4"/>
    <property type="match status" value="1"/>
</dbReference>
<keyword evidence="9" id="KW-1185">Reference proteome</keyword>
<evidence type="ECO:0000256" key="2">
    <source>
        <dbReference type="ARBA" id="ARBA00022516"/>
    </source>
</evidence>
<dbReference type="AlphaFoldDB" id="A0A182UMX9"/>
<keyword evidence="4" id="KW-0560">Oxidoreductase</keyword>
<dbReference type="InterPro" id="IPR033640">
    <property type="entry name" value="FAR_C"/>
</dbReference>
<dbReference type="Gene3D" id="3.40.50.720">
    <property type="entry name" value="NAD(P)-binding Rossmann-like Domain"/>
    <property type="match status" value="1"/>
</dbReference>
<sequence>MVAGTILSSDTMAYAHELLIATYQEPVPGWIDNFYGPTGVIAGAGTGVLRTLRADPTKVANMVPVDLCVNGIISSAWDIAERFRTEILPDPEIPIYNFCTEPNNCITWGDFTHTTIKFGSMYPTMKAIWYLCYASNPNIVLHYLSIIFLHYAPAVVCDIIAVLIGRKPRLLRSYKKIHRFMDVIEYFSMREWEFKMDNMNGLWRKLSSADQKLFFFDMRQINWDYFLEQYFCGIRRYLLNDPMETVPQAVVRWNRLYWVHQATKVVVLLLLYKLIMSVWEKVEEAAILLKSTKRRYRRVHLDVQYEPEADSIEHMQAILDKQLLQQLAVLKLDLPALSGNLAVLLSNVVAKMDCLLELDICYRHQLTNVNLPLSSDLNLINRSLHKLSLDCAWPARIDCPNMQSLAVKGPFDIEAIVGKQYALHGVREPYWKLKHIKELLIFFIFDHLNLESLKAVSLTCHRLEEMFADYSARRFVLSTRKKTNRKEDLPPLRHVLETMEEAVILLQRTKRAYRRFHLDVRCHPKPDSLDDVQAAHEKLLATRLIQQLVVLKLDLGYELHKIAVKLSGVVTKMESLQELYIGHEATDNPYPFSQLTLVNRSLQKLLLRNVWPGRIDCPKMGSLNVSVLEIDLGSIIGKQYVQHGGQEPYWKLKQLSELIRPRASIAQDSTQISPGGMNLPERAHRDPIIPASTRAVPICSRGRGGSFDDSSAPYPSSAPKYRPITSTHTYRVLQHETNETPILSTGQHTTAFAGRLLERQYSFDLLPHFSIALIVSVRSSVANSRSAGFRAGRLVRFRLLVGGLNGLLSCCVFLCPLLAADPSSDVLKVVGPQQWLVLDVLVELEELHPVGALRLHQPEAAALEKVEQIFHRPTVERALAALGLEVAVAAPVQPFVRRHAQTDDLVALADGQHGHPGHVQQRVAHHPADPRIAGTDRLQC</sequence>
<evidence type="ECO:0000256" key="1">
    <source>
        <dbReference type="ARBA" id="ARBA00005928"/>
    </source>
</evidence>
<accession>A0A182UMX9</accession>
<feature type="domain" description="Thioester reductase (TE)" evidence="7">
    <location>
        <begin position="24"/>
        <end position="72"/>
    </location>
</feature>
<dbReference type="VEuPathDB" id="VectorBase:AMEM21_005578"/>
<name>A0A182UMX9_ANOME</name>
<reference evidence="8" key="1">
    <citation type="submission" date="2020-05" db="UniProtKB">
        <authorList>
            <consortium name="EnsemblMetazoa"/>
        </authorList>
    </citation>
    <scope>IDENTIFICATION</scope>
    <source>
        <strain evidence="8">MAF</strain>
    </source>
</reference>
<dbReference type="GO" id="GO:0035336">
    <property type="term" value="P:long-chain fatty-acyl-CoA metabolic process"/>
    <property type="evidence" value="ECO:0007669"/>
    <property type="project" value="TreeGrafter"/>
</dbReference>
<dbReference type="EC" id="1.2.1.84" evidence="4"/>
<dbReference type="VEuPathDB" id="VectorBase:AMEM21_000162"/>
<feature type="domain" description="Fatty acyl-CoA reductase C-terminal" evidence="6">
    <location>
        <begin position="149"/>
        <end position="241"/>
    </location>
</feature>
<keyword evidence="4" id="KW-0521">NADP</keyword>
<proteinExistence type="inferred from homology"/>
<keyword evidence="2 4" id="KW-0444">Lipid biosynthesis</keyword>
<dbReference type="InterPro" id="IPR026055">
    <property type="entry name" value="FAR"/>
</dbReference>
<dbReference type="Proteomes" id="UP000075903">
    <property type="component" value="Unassembled WGS sequence"/>
</dbReference>
<dbReference type="InterPro" id="IPR013120">
    <property type="entry name" value="FAR_NAD-bd"/>
</dbReference>
<dbReference type="STRING" id="30066.A0A182UMX9"/>
<dbReference type="VEuPathDB" id="VectorBase:AMEM000627"/>
<dbReference type="EnsemblMetazoa" id="AMEM000627-RA">
    <property type="protein sequence ID" value="AMEM000627-PA"/>
    <property type="gene ID" value="AMEM000627"/>
</dbReference>
<evidence type="ECO:0000256" key="3">
    <source>
        <dbReference type="ARBA" id="ARBA00023098"/>
    </source>
</evidence>
<evidence type="ECO:0000256" key="5">
    <source>
        <dbReference type="SAM" id="MobiDB-lite"/>
    </source>
</evidence>
<evidence type="ECO:0000313" key="8">
    <source>
        <dbReference type="EnsemblMetazoa" id="AMEM000627-PA"/>
    </source>
</evidence>
<dbReference type="Pfam" id="PF03015">
    <property type="entry name" value="Sterile"/>
    <property type="match status" value="1"/>
</dbReference>
<dbReference type="GO" id="GO:0005777">
    <property type="term" value="C:peroxisome"/>
    <property type="evidence" value="ECO:0007669"/>
    <property type="project" value="TreeGrafter"/>
</dbReference>
<dbReference type="GO" id="GO:0080019">
    <property type="term" value="F:alcohol-forming very long-chain fatty acyl-CoA reductase activity"/>
    <property type="evidence" value="ECO:0007669"/>
    <property type="project" value="InterPro"/>
</dbReference>
<feature type="region of interest" description="Disordered" evidence="5">
    <location>
        <begin position="910"/>
        <end position="940"/>
    </location>
</feature>
<evidence type="ECO:0000313" key="9">
    <source>
        <dbReference type="Proteomes" id="UP000075903"/>
    </source>
</evidence>
<comment type="similarity">
    <text evidence="1 4">Belongs to the fatty acyl-CoA reductase family.</text>
</comment>
<evidence type="ECO:0000256" key="4">
    <source>
        <dbReference type="RuleBase" id="RU363097"/>
    </source>
</evidence>
<dbReference type="PANTHER" id="PTHR11011:SF60">
    <property type="entry name" value="FATTY ACYL-COA REDUCTASE-RELATED"/>
    <property type="match status" value="1"/>
</dbReference>
<dbReference type="CDD" id="cd09071">
    <property type="entry name" value="FAR_C"/>
    <property type="match status" value="1"/>
</dbReference>
<dbReference type="PANTHER" id="PTHR11011">
    <property type="entry name" value="MALE STERILITY PROTEIN 2-RELATED"/>
    <property type="match status" value="1"/>
</dbReference>
<dbReference type="GO" id="GO:0102965">
    <property type="term" value="F:alcohol-forming long-chain fatty acyl-CoA reductase activity"/>
    <property type="evidence" value="ECO:0007669"/>
    <property type="project" value="UniProtKB-EC"/>
</dbReference>
<organism evidence="8 9">
    <name type="scientific">Anopheles merus</name>
    <name type="common">Mosquito</name>
    <dbReference type="NCBI Taxonomy" id="30066"/>
    <lineage>
        <taxon>Eukaryota</taxon>
        <taxon>Metazoa</taxon>
        <taxon>Ecdysozoa</taxon>
        <taxon>Arthropoda</taxon>
        <taxon>Hexapoda</taxon>
        <taxon>Insecta</taxon>
        <taxon>Pterygota</taxon>
        <taxon>Neoptera</taxon>
        <taxon>Endopterygota</taxon>
        <taxon>Diptera</taxon>
        <taxon>Nematocera</taxon>
        <taxon>Culicoidea</taxon>
        <taxon>Culicidae</taxon>
        <taxon>Anophelinae</taxon>
        <taxon>Anopheles</taxon>
    </lineage>
</organism>
<keyword evidence="3 4" id="KW-0443">Lipid metabolism</keyword>
<comment type="catalytic activity">
    <reaction evidence="4">
        <text>a long-chain fatty acyl-CoA + 2 NADPH + 2 H(+) = a long-chain primary fatty alcohol + 2 NADP(+) + CoA</text>
        <dbReference type="Rhea" id="RHEA:52716"/>
        <dbReference type="ChEBI" id="CHEBI:15378"/>
        <dbReference type="ChEBI" id="CHEBI:57287"/>
        <dbReference type="ChEBI" id="CHEBI:57783"/>
        <dbReference type="ChEBI" id="CHEBI:58349"/>
        <dbReference type="ChEBI" id="CHEBI:77396"/>
        <dbReference type="ChEBI" id="CHEBI:83139"/>
        <dbReference type="EC" id="1.2.1.84"/>
    </reaction>
</comment>
<comment type="function">
    <text evidence="4">Catalyzes the reduction of fatty acyl-CoA to fatty alcohols.</text>
</comment>
<protein>
    <recommendedName>
        <fullName evidence="4">Fatty acyl-CoA reductase</fullName>
        <ecNumber evidence="4">1.2.1.84</ecNumber>
    </recommendedName>
</protein>